<accession>M0I863</accession>
<evidence type="ECO:0000313" key="2">
    <source>
        <dbReference type="Proteomes" id="UP000011550"/>
    </source>
</evidence>
<reference evidence="1 2" key="1">
    <citation type="journal article" date="2014" name="PLoS Genet.">
        <title>Phylogenetically driven sequencing of extremely halophilic archaea reveals strategies for static and dynamic osmo-response.</title>
        <authorList>
            <person name="Becker E.A."/>
            <person name="Seitzer P.M."/>
            <person name="Tritt A."/>
            <person name="Larsen D."/>
            <person name="Krusor M."/>
            <person name="Yao A.I."/>
            <person name="Wu D."/>
            <person name="Madern D."/>
            <person name="Eisen J.A."/>
            <person name="Darling A.E."/>
            <person name="Facciotti M.T."/>
        </authorList>
    </citation>
    <scope>NUCLEOTIDE SEQUENCE [LARGE SCALE GENOMIC DNA]</scope>
    <source>
        <strain evidence="1 2">ATCC BAA-1512</strain>
    </source>
</reference>
<name>M0I863_9EURY</name>
<proteinExistence type="predicted"/>
<keyword evidence="2" id="KW-1185">Reference proteome</keyword>
<sequence>MDRWRYTCPRGHRTWEPTNHHFWCERCASAENVDGAFDQLRDKVTGELFARDEVLLLTETGPLDTDLDTEGSA</sequence>
<organism evidence="1 2">
    <name type="scientific">Haloferax mucosum ATCC BAA-1512</name>
    <dbReference type="NCBI Taxonomy" id="662479"/>
    <lineage>
        <taxon>Archaea</taxon>
        <taxon>Methanobacteriati</taxon>
        <taxon>Methanobacteriota</taxon>
        <taxon>Stenosarchaea group</taxon>
        <taxon>Halobacteria</taxon>
        <taxon>Halobacteriales</taxon>
        <taxon>Haloferacaceae</taxon>
        <taxon>Haloferax</taxon>
    </lineage>
</organism>
<dbReference type="Proteomes" id="UP000011550">
    <property type="component" value="Unassembled WGS sequence"/>
</dbReference>
<dbReference type="PATRIC" id="fig|662479.7.peg.2572"/>
<protein>
    <submittedName>
        <fullName evidence="1">Uncharacterized protein</fullName>
    </submittedName>
</protein>
<gene>
    <name evidence="1" type="ORF">C440_12709</name>
</gene>
<dbReference type="EMBL" id="AOLN01000017">
    <property type="protein sequence ID" value="ELZ92981.1"/>
    <property type="molecule type" value="Genomic_DNA"/>
</dbReference>
<dbReference type="RefSeq" id="WP_008320868.1">
    <property type="nucleotide sequence ID" value="NZ_AOLN01000017.1"/>
</dbReference>
<evidence type="ECO:0000313" key="1">
    <source>
        <dbReference type="EMBL" id="ELZ92981.1"/>
    </source>
</evidence>
<dbReference type="AlphaFoldDB" id="M0I863"/>
<comment type="caution">
    <text evidence="1">The sequence shown here is derived from an EMBL/GenBank/DDBJ whole genome shotgun (WGS) entry which is preliminary data.</text>
</comment>